<reference evidence="4 5" key="1">
    <citation type="submission" date="2018-02" db="EMBL/GenBank/DDBJ databases">
        <title>Complete genome sequence of Agrobacterium tumefaciens 1D1609.</title>
        <authorList>
            <person name="Cho S.-T."/>
            <person name="Haryono M."/>
            <person name="Chang H.-H."/>
            <person name="Santos M.N."/>
            <person name="Lai E.-M."/>
            <person name="Kuo C.-H."/>
        </authorList>
    </citation>
    <scope>NUCLEOTIDE SEQUENCE [LARGE SCALE GENOMIC DNA]</scope>
    <source>
        <strain evidence="4 5">1D1609</strain>
    </source>
</reference>
<dbReference type="Pfam" id="PF11860">
    <property type="entry name" value="Muramidase"/>
    <property type="match status" value="1"/>
</dbReference>
<dbReference type="Proteomes" id="UP000237717">
    <property type="component" value="Chromosome I"/>
</dbReference>
<dbReference type="SUPFAM" id="SSF47090">
    <property type="entry name" value="PGBD-like"/>
    <property type="match status" value="1"/>
</dbReference>
<keyword evidence="1" id="KW-0812">Transmembrane</keyword>
<evidence type="ECO:0000313" key="4">
    <source>
        <dbReference type="EMBL" id="AVH41803.1"/>
    </source>
</evidence>
<feature type="transmembrane region" description="Helical" evidence="1">
    <location>
        <begin position="329"/>
        <end position="350"/>
    </location>
</feature>
<keyword evidence="1" id="KW-0472">Membrane</keyword>
<feature type="domain" description="N-acetylmuramidase" evidence="3">
    <location>
        <begin position="20"/>
        <end position="192"/>
    </location>
</feature>
<dbReference type="Pfam" id="PF01471">
    <property type="entry name" value="PG_binding_1"/>
    <property type="match status" value="1"/>
</dbReference>
<accession>A0A2L2LBT8</accession>
<gene>
    <name evidence="4" type="ORF">At1D1609_17490</name>
</gene>
<evidence type="ECO:0000259" key="2">
    <source>
        <dbReference type="Pfam" id="PF01471"/>
    </source>
</evidence>
<dbReference type="InterPro" id="IPR002477">
    <property type="entry name" value="Peptidoglycan-bd-like"/>
</dbReference>
<dbReference type="InterPro" id="IPR024408">
    <property type="entry name" value="Muramidase"/>
</dbReference>
<evidence type="ECO:0008006" key="6">
    <source>
        <dbReference type="Google" id="ProtNLM"/>
    </source>
</evidence>
<dbReference type="AlphaFoldDB" id="A0A2L2LBT8"/>
<evidence type="ECO:0000256" key="1">
    <source>
        <dbReference type="SAM" id="Phobius"/>
    </source>
</evidence>
<dbReference type="InterPro" id="IPR036366">
    <property type="entry name" value="PGBDSf"/>
</dbReference>
<organism evidence="4 5">
    <name type="scientific">Agrobacterium tumefaciens</name>
    <dbReference type="NCBI Taxonomy" id="358"/>
    <lineage>
        <taxon>Bacteria</taxon>
        <taxon>Pseudomonadati</taxon>
        <taxon>Pseudomonadota</taxon>
        <taxon>Alphaproteobacteria</taxon>
        <taxon>Hyphomicrobiales</taxon>
        <taxon>Rhizobiaceae</taxon>
        <taxon>Rhizobium/Agrobacterium group</taxon>
        <taxon>Agrobacterium</taxon>
        <taxon>Agrobacterium tumefaciens complex</taxon>
    </lineage>
</organism>
<dbReference type="InterPro" id="IPR036365">
    <property type="entry name" value="PGBD-like_sf"/>
</dbReference>
<sequence length="359" mass="38569">MLKADVARSIERVASVHGIDPAALKAVVEVESNGVVFADIDGKEMPIIRFEGHYFDRLVTASRREEARRLGLASPTVGGVKNPASQKARWQLLGRAMTLDRQAALESTSFGVGQVMGSHWKALGYPTVIDLFEAARSGVEGQVDLMVRFIKTNNLLGALSRKDWAGFARGYNGPAYKKNAYDTKMAAAYERYSKKEPPVSGAAGMLRLGSKGAGVREIQVLLTRAGYPVTADGDFGPATDRTLRRFQDENGLNADGVAGPQTMRKLKEFQVSPDEKPGNLGIAQVPEVKNAARNFGPLALVTAARDQIAELATYVTGINSDLANTIANGMLAVSGAIGLGLTAWGIYGWWKSKQTVEQA</sequence>
<keyword evidence="1" id="KW-1133">Transmembrane helix</keyword>
<dbReference type="Gene3D" id="1.10.101.10">
    <property type="entry name" value="PGBD-like superfamily/PGBD"/>
    <property type="match status" value="1"/>
</dbReference>
<protein>
    <recommendedName>
        <fullName evidence="6">DUF3380 domain-containing protein</fullName>
    </recommendedName>
</protein>
<feature type="domain" description="Peptidoglycan binding-like" evidence="2">
    <location>
        <begin position="212"/>
        <end position="266"/>
    </location>
</feature>
<name>A0A2L2LBT8_AGRTU</name>
<proteinExistence type="predicted"/>
<evidence type="ECO:0000259" key="3">
    <source>
        <dbReference type="Pfam" id="PF11860"/>
    </source>
</evidence>
<evidence type="ECO:0000313" key="5">
    <source>
        <dbReference type="Proteomes" id="UP000237717"/>
    </source>
</evidence>
<dbReference type="EMBL" id="CP026924">
    <property type="protein sequence ID" value="AVH41803.1"/>
    <property type="molecule type" value="Genomic_DNA"/>
</dbReference>